<evidence type="ECO:0000256" key="5">
    <source>
        <dbReference type="ARBA" id="ARBA00022827"/>
    </source>
</evidence>
<dbReference type="GO" id="GO:0006879">
    <property type="term" value="P:intracellular iron ion homeostasis"/>
    <property type="evidence" value="ECO:0007669"/>
    <property type="project" value="TreeGrafter"/>
</dbReference>
<evidence type="ECO:0000256" key="1">
    <source>
        <dbReference type="ARBA" id="ARBA00001974"/>
    </source>
</evidence>
<dbReference type="Gene3D" id="3.50.50.60">
    <property type="entry name" value="FAD/NAD(P)-binding domain"/>
    <property type="match status" value="1"/>
</dbReference>
<comment type="cofactor">
    <cofactor evidence="1">
        <name>FAD</name>
        <dbReference type="ChEBI" id="CHEBI:57692"/>
    </cofactor>
</comment>
<evidence type="ECO:0000313" key="9">
    <source>
        <dbReference type="Proteomes" id="UP000315252"/>
    </source>
</evidence>
<reference evidence="8 9" key="1">
    <citation type="submission" date="2019-06" db="EMBL/GenBank/DDBJ databases">
        <title>Whole genome sequence for Rhodospirillaceae sp. R148.</title>
        <authorList>
            <person name="Wang G."/>
        </authorList>
    </citation>
    <scope>NUCLEOTIDE SEQUENCE [LARGE SCALE GENOMIC DNA]</scope>
    <source>
        <strain evidence="8 9">R148</strain>
    </source>
</reference>
<dbReference type="PANTHER" id="PTHR42802:SF1">
    <property type="entry name" value="L-ORNITHINE N(5)-MONOOXYGENASE"/>
    <property type="match status" value="1"/>
</dbReference>
<keyword evidence="4" id="KW-0285">Flavoprotein</keyword>
<name>A0A545U1J9_9PROT</name>
<keyword evidence="8" id="KW-0503">Monooxygenase</keyword>
<evidence type="ECO:0000256" key="6">
    <source>
        <dbReference type="ARBA" id="ARBA00022857"/>
    </source>
</evidence>
<dbReference type="SUPFAM" id="SSF51905">
    <property type="entry name" value="FAD/NAD(P)-binding domain"/>
    <property type="match status" value="2"/>
</dbReference>
<comment type="caution">
    <text evidence="8">The sequence shown here is derived from an EMBL/GenBank/DDBJ whole genome shotgun (WGS) entry which is preliminary data.</text>
</comment>
<dbReference type="Pfam" id="PF13434">
    <property type="entry name" value="Lys_Orn_oxgnase"/>
    <property type="match status" value="1"/>
</dbReference>
<evidence type="ECO:0000256" key="7">
    <source>
        <dbReference type="ARBA" id="ARBA00023002"/>
    </source>
</evidence>
<comment type="pathway">
    <text evidence="2">Siderophore biosynthesis.</text>
</comment>
<evidence type="ECO:0000256" key="3">
    <source>
        <dbReference type="ARBA" id="ARBA00007588"/>
    </source>
</evidence>
<keyword evidence="6" id="KW-0521">NADP</keyword>
<evidence type="ECO:0000256" key="2">
    <source>
        <dbReference type="ARBA" id="ARBA00004924"/>
    </source>
</evidence>
<gene>
    <name evidence="8" type="ORF">FKG95_01565</name>
</gene>
<sequence length="438" mass="49201">MKSKTSVCQTNRVYDCIGIGFGPSNIALAIALEERGLLENVLFLEARDHHSWHPNMMLPGTDIQHNPLRDLVTLRNPQSKYGFLCYLKENDRLLDYLNLSAPFPPRSEYTGYIDWVARQFSNNAKLSCVVSSIAPVEGDDPLVRVCDCEGSEYLARSLSFGAGRSPHIPEKFSKLMGDRVIHLTDYLSSVERWTSEQSNLHIGVVGGSQSAIEIILDINSRTPWVKVTNISRGFGFKQKDLSPFTEQIYYPEFVDYFYSSSINSQKSLTRELWRSNYGAADHDVIDELNFKLYEQKVQSDEKIVLLQNKEIENVSSSSTDKKIMLELSDRHSLERQTVTLDAVILATGFKNFGTGPEQEPYHPLLENLIDSTVFREDGGVSITRDYRLQKLNGAKTPPIYINGLCESSHGFGDAGSFSLLSIRAGTIAQSLEEHVVPT</sequence>
<dbReference type="RefSeq" id="WP_142894487.1">
    <property type="nucleotide sequence ID" value="NZ_ML660052.1"/>
</dbReference>
<evidence type="ECO:0000256" key="4">
    <source>
        <dbReference type="ARBA" id="ARBA00022630"/>
    </source>
</evidence>
<keyword evidence="7" id="KW-0560">Oxidoreductase</keyword>
<protein>
    <submittedName>
        <fullName evidence="8">Ornithine monooxygenase</fullName>
    </submittedName>
</protein>
<keyword evidence="5" id="KW-0274">FAD</keyword>
<dbReference type="InterPro" id="IPR025700">
    <property type="entry name" value="Lys/Orn_oxygenase"/>
</dbReference>
<evidence type="ECO:0000313" key="8">
    <source>
        <dbReference type="EMBL" id="TQV83314.1"/>
    </source>
</evidence>
<comment type="similarity">
    <text evidence="3">Belongs to the lysine N(6)-hydroxylase/L-ornithine N(5)-oxygenase family.</text>
</comment>
<keyword evidence="9" id="KW-1185">Reference proteome</keyword>
<dbReference type="PANTHER" id="PTHR42802">
    <property type="entry name" value="MONOOXYGENASE"/>
    <property type="match status" value="1"/>
</dbReference>
<dbReference type="EMBL" id="VHSH01000001">
    <property type="protein sequence ID" value="TQV83314.1"/>
    <property type="molecule type" value="Genomic_DNA"/>
</dbReference>
<accession>A0A545U1J9</accession>
<dbReference type="InterPro" id="IPR036188">
    <property type="entry name" value="FAD/NAD-bd_sf"/>
</dbReference>
<dbReference type="GO" id="GO:0004497">
    <property type="term" value="F:monooxygenase activity"/>
    <property type="evidence" value="ECO:0007669"/>
    <property type="project" value="UniProtKB-KW"/>
</dbReference>
<proteinExistence type="inferred from homology"/>
<dbReference type="Proteomes" id="UP000315252">
    <property type="component" value="Unassembled WGS sequence"/>
</dbReference>
<dbReference type="AlphaFoldDB" id="A0A545U1J9"/>
<organism evidence="8 9">
    <name type="scientific">Denitrobaculum tricleocarpae</name>
    <dbReference type="NCBI Taxonomy" id="2591009"/>
    <lineage>
        <taxon>Bacteria</taxon>
        <taxon>Pseudomonadati</taxon>
        <taxon>Pseudomonadota</taxon>
        <taxon>Alphaproteobacteria</taxon>
        <taxon>Rhodospirillales</taxon>
        <taxon>Rhodospirillaceae</taxon>
        <taxon>Denitrobaculum</taxon>
    </lineage>
</organism>
<dbReference type="OrthoDB" id="7527071at2"/>